<dbReference type="OrthoDB" id="3210322at2"/>
<dbReference type="Pfam" id="PF13305">
    <property type="entry name" value="TetR_C_33"/>
    <property type="match status" value="1"/>
</dbReference>
<evidence type="ECO:0000256" key="3">
    <source>
        <dbReference type="ARBA" id="ARBA00023163"/>
    </source>
</evidence>
<reference evidence="7 8" key="1">
    <citation type="submission" date="2019-05" db="EMBL/GenBank/DDBJ databases">
        <title>Kocuria coralli sp. nov., a novel actinobacterium isolated from coral reef seawater.</title>
        <authorList>
            <person name="Li J."/>
        </authorList>
    </citation>
    <scope>NUCLEOTIDE SEQUENCE [LARGE SCALE GENOMIC DNA]</scope>
    <source>
        <strain evidence="7 8">SCSIO 13007</strain>
    </source>
</reference>
<evidence type="ECO:0000313" key="8">
    <source>
        <dbReference type="Proteomes" id="UP000325957"/>
    </source>
</evidence>
<name>A0A5J5L2K7_9MICC</name>
<evidence type="ECO:0000259" key="6">
    <source>
        <dbReference type="PROSITE" id="PS50977"/>
    </source>
</evidence>
<evidence type="ECO:0000256" key="5">
    <source>
        <dbReference type="SAM" id="MobiDB-lite"/>
    </source>
</evidence>
<dbReference type="GO" id="GO:0003677">
    <property type="term" value="F:DNA binding"/>
    <property type="evidence" value="ECO:0007669"/>
    <property type="project" value="UniProtKB-UniRule"/>
</dbReference>
<dbReference type="Pfam" id="PF00440">
    <property type="entry name" value="TetR_N"/>
    <property type="match status" value="1"/>
</dbReference>
<evidence type="ECO:0000256" key="4">
    <source>
        <dbReference type="PROSITE-ProRule" id="PRU00335"/>
    </source>
</evidence>
<dbReference type="SUPFAM" id="SSF48498">
    <property type="entry name" value="Tetracyclin repressor-like, C-terminal domain"/>
    <property type="match status" value="1"/>
</dbReference>
<comment type="caution">
    <text evidence="7">The sequence shown here is derived from an EMBL/GenBank/DDBJ whole genome shotgun (WGS) entry which is preliminary data.</text>
</comment>
<dbReference type="AlphaFoldDB" id="A0A5J5L2K7"/>
<dbReference type="SUPFAM" id="SSF46689">
    <property type="entry name" value="Homeodomain-like"/>
    <property type="match status" value="1"/>
</dbReference>
<dbReference type="EMBL" id="SZWF01000002">
    <property type="protein sequence ID" value="KAA9395445.1"/>
    <property type="molecule type" value="Genomic_DNA"/>
</dbReference>
<organism evidence="7 8">
    <name type="scientific">Kocuria coralli</name>
    <dbReference type="NCBI Taxonomy" id="1461025"/>
    <lineage>
        <taxon>Bacteria</taxon>
        <taxon>Bacillati</taxon>
        <taxon>Actinomycetota</taxon>
        <taxon>Actinomycetes</taxon>
        <taxon>Micrococcales</taxon>
        <taxon>Micrococcaceae</taxon>
        <taxon>Kocuria</taxon>
    </lineage>
</organism>
<keyword evidence="8" id="KW-1185">Reference proteome</keyword>
<dbReference type="InterPro" id="IPR025996">
    <property type="entry name" value="MT1864/Rv1816-like_C"/>
</dbReference>
<feature type="domain" description="HTH tetR-type" evidence="6">
    <location>
        <begin position="1"/>
        <end position="59"/>
    </location>
</feature>
<keyword evidence="2 4" id="KW-0238">DNA-binding</keyword>
<keyword evidence="3" id="KW-0804">Transcription</keyword>
<gene>
    <name evidence="7" type="ORF">FCK90_02745</name>
</gene>
<feature type="region of interest" description="Disordered" evidence="5">
    <location>
        <begin position="136"/>
        <end position="157"/>
    </location>
</feature>
<feature type="DNA-binding region" description="H-T-H motif" evidence="4">
    <location>
        <begin position="22"/>
        <end position="41"/>
    </location>
</feature>
<dbReference type="Proteomes" id="UP000325957">
    <property type="component" value="Unassembled WGS sequence"/>
</dbReference>
<dbReference type="InterPro" id="IPR001647">
    <property type="entry name" value="HTH_TetR"/>
</dbReference>
<protein>
    <submittedName>
        <fullName evidence="7">TetR/AcrR family transcriptional regulator</fullName>
    </submittedName>
</protein>
<proteinExistence type="predicted"/>
<dbReference type="InterPro" id="IPR009057">
    <property type="entry name" value="Homeodomain-like_sf"/>
</dbReference>
<evidence type="ECO:0000256" key="1">
    <source>
        <dbReference type="ARBA" id="ARBA00023015"/>
    </source>
</evidence>
<evidence type="ECO:0000256" key="2">
    <source>
        <dbReference type="ARBA" id="ARBA00023125"/>
    </source>
</evidence>
<dbReference type="Gene3D" id="1.10.357.10">
    <property type="entry name" value="Tetracycline Repressor, domain 2"/>
    <property type="match status" value="1"/>
</dbReference>
<dbReference type="PROSITE" id="PS50977">
    <property type="entry name" value="HTH_TETR_2"/>
    <property type="match status" value="1"/>
</dbReference>
<sequence length="239" mass="24645">MQASLLRTARSHLASHGAAGLSLRAVARDMGMAPSALFRYTANRDELLTLLIVTAYDELGERVETAERAVRRSDTAGRWAAVAGALRAWALRNPHDYALLYGSPVPDYAAPGETTNTPGTRVLRLVAGIIRDSGPAVGDPGAEGTGSAESAPAPPPPADPITARYAAAGISALRQDPDISGLDPQRVVRGLAAWNLLIGAVSSEVFGHLGPGAGDMDALFECTVALSGGLFLPDPATGA</sequence>
<evidence type="ECO:0000313" key="7">
    <source>
        <dbReference type="EMBL" id="KAA9395445.1"/>
    </source>
</evidence>
<dbReference type="InterPro" id="IPR036271">
    <property type="entry name" value="Tet_transcr_reg_TetR-rel_C_sf"/>
</dbReference>
<accession>A0A5J5L2K7</accession>
<keyword evidence="1" id="KW-0805">Transcription regulation</keyword>